<dbReference type="InterPro" id="IPR013762">
    <property type="entry name" value="Integrase-like_cat_sf"/>
</dbReference>
<dbReference type="Proteomes" id="UP001597076">
    <property type="component" value="Unassembled WGS sequence"/>
</dbReference>
<gene>
    <name evidence="5" type="ORF">ACFR99_06000</name>
</gene>
<dbReference type="InterPro" id="IPR050090">
    <property type="entry name" value="Tyrosine_recombinase_XerCD"/>
</dbReference>
<dbReference type="InterPro" id="IPR002104">
    <property type="entry name" value="Integrase_catalytic"/>
</dbReference>
<evidence type="ECO:0000259" key="4">
    <source>
        <dbReference type="PROSITE" id="PS51898"/>
    </source>
</evidence>
<dbReference type="PANTHER" id="PTHR30349">
    <property type="entry name" value="PHAGE INTEGRASE-RELATED"/>
    <property type="match status" value="1"/>
</dbReference>
<dbReference type="EMBL" id="JBHUDI010000003">
    <property type="protein sequence ID" value="MFD1563095.1"/>
    <property type="molecule type" value="Genomic_DNA"/>
</dbReference>
<keyword evidence="1" id="KW-0229">DNA integration</keyword>
<protein>
    <submittedName>
        <fullName evidence="5">Tyrosine-type recombinase/integrase</fullName>
    </submittedName>
</protein>
<evidence type="ECO:0000256" key="3">
    <source>
        <dbReference type="ARBA" id="ARBA00023172"/>
    </source>
</evidence>
<dbReference type="RefSeq" id="WP_390285315.1">
    <property type="nucleotide sequence ID" value="NZ_JBHUDI010000003.1"/>
</dbReference>
<evidence type="ECO:0000256" key="1">
    <source>
        <dbReference type="ARBA" id="ARBA00022908"/>
    </source>
</evidence>
<dbReference type="GO" id="GO:0006310">
    <property type="term" value="P:DNA recombination"/>
    <property type="evidence" value="ECO:0007669"/>
    <property type="project" value="UniProtKB-KW"/>
</dbReference>
<evidence type="ECO:0000256" key="2">
    <source>
        <dbReference type="ARBA" id="ARBA00023125"/>
    </source>
</evidence>
<dbReference type="Gene3D" id="1.10.443.10">
    <property type="entry name" value="Intergrase catalytic core"/>
    <property type="match status" value="1"/>
</dbReference>
<keyword evidence="3" id="KW-0233">DNA recombination</keyword>
<reference evidence="5 6" key="1">
    <citation type="journal article" date="2019" name="Int. J. Syst. Evol. Microbiol.">
        <title>The Global Catalogue of Microorganisms (GCM) 10K type strain sequencing project: providing services to taxonomists for standard genome sequencing and annotation.</title>
        <authorList>
            <consortium name="The Broad Institute Genomics Platform"/>
            <consortium name="The Broad Institute Genome Sequencing Center for Infectious Disease"/>
            <person name="Wu L."/>
            <person name="Ma J."/>
        </authorList>
    </citation>
    <scope>NUCLEOTIDE SEQUENCE [LARGE SCALE GENOMIC DNA]</scope>
    <source>
        <strain evidence="5 6">CGMCC 1.12230</strain>
    </source>
</reference>
<organism evidence="5 6">
    <name type="scientific">Haloarchaeobius amylolyticus</name>
    <dbReference type="NCBI Taxonomy" id="1198296"/>
    <lineage>
        <taxon>Archaea</taxon>
        <taxon>Methanobacteriati</taxon>
        <taxon>Methanobacteriota</taxon>
        <taxon>Stenosarchaea group</taxon>
        <taxon>Halobacteria</taxon>
        <taxon>Halobacteriales</taxon>
        <taxon>Halorubellaceae</taxon>
        <taxon>Haloarchaeobius</taxon>
    </lineage>
</organism>
<keyword evidence="2" id="KW-0238">DNA-binding</keyword>
<dbReference type="SUPFAM" id="SSF56349">
    <property type="entry name" value="DNA breaking-rejoining enzymes"/>
    <property type="match status" value="1"/>
</dbReference>
<dbReference type="PANTHER" id="PTHR30349:SF41">
    <property type="entry name" value="INTEGRASE_RECOMBINASE PROTEIN MJ0367-RELATED"/>
    <property type="match status" value="1"/>
</dbReference>
<proteinExistence type="predicted"/>
<evidence type="ECO:0000313" key="5">
    <source>
        <dbReference type="EMBL" id="MFD1563095.1"/>
    </source>
</evidence>
<accession>A0ABD6BDX3</accession>
<dbReference type="InterPro" id="IPR011010">
    <property type="entry name" value="DNA_brk_join_enz"/>
</dbReference>
<dbReference type="GO" id="GO:0015074">
    <property type="term" value="P:DNA integration"/>
    <property type="evidence" value="ECO:0007669"/>
    <property type="project" value="UniProtKB-KW"/>
</dbReference>
<dbReference type="GO" id="GO:0003677">
    <property type="term" value="F:DNA binding"/>
    <property type="evidence" value="ECO:0007669"/>
    <property type="project" value="UniProtKB-KW"/>
</dbReference>
<comment type="caution">
    <text evidence="5">The sequence shown here is derived from an EMBL/GenBank/DDBJ whole genome shotgun (WGS) entry which is preliminary data.</text>
</comment>
<dbReference type="Pfam" id="PF00589">
    <property type="entry name" value="Phage_integrase"/>
    <property type="match status" value="1"/>
</dbReference>
<feature type="domain" description="Tyr recombinase" evidence="4">
    <location>
        <begin position="14"/>
        <end position="208"/>
    </location>
</feature>
<dbReference type="PROSITE" id="PS51898">
    <property type="entry name" value="TYR_RECOMBINASE"/>
    <property type="match status" value="1"/>
</dbReference>
<keyword evidence="6" id="KW-1185">Reference proteome</keyword>
<dbReference type="AlphaFoldDB" id="A0ABD6BDX3"/>
<evidence type="ECO:0000313" key="6">
    <source>
        <dbReference type="Proteomes" id="UP001597076"/>
    </source>
</evidence>
<name>A0ABD6BDX3_9EURY</name>
<sequence>MAGSTNTQTQEDDKAQVWLKPEQVERMRDATVAESADYLAGRNDALVALLYDTGLRVGEAVAVDTEMLDLDEGVLMLPADIQKDYPNDNSPQYTEIKLGDETVRILRQYLNTRWKDSPALFPSRQSDRMTTESVRNVIRDAAEDAEVRPFTVRGRDNPDQVTPHVLRHSVAYRMLNREEDNTLYDVTKRLRHATILTTERVYSHFDRV</sequence>